<evidence type="ECO:0000313" key="3">
    <source>
        <dbReference type="Proteomes" id="UP000694547"/>
    </source>
</evidence>
<name>A0A8C8UMN5_PERMB</name>
<dbReference type="AlphaFoldDB" id="A0A8C8UMN5"/>
<sequence length="61" mass="6538">GTALPVGASLSHQRIRTNDQEGLPCLSHPSVGLAGREGTELNMVGGKSWKTEENQSEFVLF</sequence>
<accession>A0A8C8UMN5</accession>
<reference evidence="2" key="3">
    <citation type="submission" date="2025-09" db="UniProtKB">
        <authorList>
            <consortium name="Ensembl"/>
        </authorList>
    </citation>
    <scope>IDENTIFICATION</scope>
</reference>
<evidence type="ECO:0000313" key="2">
    <source>
        <dbReference type="Ensembl" id="ENSPEMP00000031551.1"/>
    </source>
</evidence>
<keyword evidence="3" id="KW-1185">Reference proteome</keyword>
<reference evidence="2 3" key="1">
    <citation type="submission" date="2018-10" db="EMBL/GenBank/DDBJ databases">
        <title>Improved assembly of the deer mouse Peromyscus maniculatus genome.</title>
        <authorList>
            <person name="Lassance J.-M."/>
            <person name="Hoekstra H.E."/>
        </authorList>
    </citation>
    <scope>NUCLEOTIDE SEQUENCE [LARGE SCALE GENOMIC DNA]</scope>
</reference>
<feature type="region of interest" description="Disordered" evidence="1">
    <location>
        <begin position="1"/>
        <end position="24"/>
    </location>
</feature>
<reference evidence="2" key="2">
    <citation type="submission" date="2025-08" db="UniProtKB">
        <authorList>
            <consortium name="Ensembl"/>
        </authorList>
    </citation>
    <scope>IDENTIFICATION</scope>
</reference>
<dbReference type="GeneTree" id="ENSGT00960000190087"/>
<dbReference type="Proteomes" id="UP000694547">
    <property type="component" value="Chromosome 20"/>
</dbReference>
<dbReference type="Ensembl" id="ENSPEMT00000040306.1">
    <property type="protein sequence ID" value="ENSPEMP00000031551.1"/>
    <property type="gene ID" value="ENSPEMG00000026853.1"/>
</dbReference>
<evidence type="ECO:0000256" key="1">
    <source>
        <dbReference type="SAM" id="MobiDB-lite"/>
    </source>
</evidence>
<proteinExistence type="predicted"/>
<protein>
    <submittedName>
        <fullName evidence="2">Uncharacterized protein</fullName>
    </submittedName>
</protein>
<organism evidence="2 3">
    <name type="scientific">Peromyscus maniculatus bairdii</name>
    <name type="common">Prairie deer mouse</name>
    <dbReference type="NCBI Taxonomy" id="230844"/>
    <lineage>
        <taxon>Eukaryota</taxon>
        <taxon>Metazoa</taxon>
        <taxon>Chordata</taxon>
        <taxon>Craniata</taxon>
        <taxon>Vertebrata</taxon>
        <taxon>Euteleostomi</taxon>
        <taxon>Mammalia</taxon>
        <taxon>Eutheria</taxon>
        <taxon>Euarchontoglires</taxon>
        <taxon>Glires</taxon>
        <taxon>Rodentia</taxon>
        <taxon>Myomorpha</taxon>
        <taxon>Muroidea</taxon>
        <taxon>Cricetidae</taxon>
        <taxon>Neotominae</taxon>
        <taxon>Peromyscus</taxon>
    </lineage>
</organism>